<accession>A0A3B0SIY5</accession>
<evidence type="ECO:0000313" key="2">
    <source>
        <dbReference type="EMBL" id="VAV94875.1"/>
    </source>
</evidence>
<proteinExistence type="predicted"/>
<dbReference type="CDD" id="cd03454">
    <property type="entry name" value="YdeM"/>
    <property type="match status" value="1"/>
</dbReference>
<dbReference type="PANTHER" id="PTHR43664">
    <property type="entry name" value="MONOAMINE OXIDASE-RELATED"/>
    <property type="match status" value="1"/>
</dbReference>
<sequence length="149" mass="17006">MLYYEDIETGKVHKFGAYEVTREEALDFATKFDPQPFHLDDEAACKTHFGRLSCSGWHTAAMTMRMMVDDMNENKQAGLGSPGVDNIKWMKPVYPGDTLYCETETLKKRLSRKRPYMGILKGRVTVRNQNDEPVMTMDSTGLIEVRGDT</sequence>
<dbReference type="Pfam" id="PF01575">
    <property type="entry name" value="MaoC_dehydratas"/>
    <property type="match status" value="1"/>
</dbReference>
<dbReference type="InterPro" id="IPR002539">
    <property type="entry name" value="MaoC-like_dom"/>
</dbReference>
<organism evidence="2">
    <name type="scientific">hydrothermal vent metagenome</name>
    <dbReference type="NCBI Taxonomy" id="652676"/>
    <lineage>
        <taxon>unclassified sequences</taxon>
        <taxon>metagenomes</taxon>
        <taxon>ecological metagenomes</taxon>
    </lineage>
</organism>
<evidence type="ECO:0000259" key="1">
    <source>
        <dbReference type="Pfam" id="PF01575"/>
    </source>
</evidence>
<dbReference type="EMBL" id="UOEF01000192">
    <property type="protein sequence ID" value="VAV94875.1"/>
    <property type="molecule type" value="Genomic_DNA"/>
</dbReference>
<dbReference type="SUPFAM" id="SSF54637">
    <property type="entry name" value="Thioesterase/thiol ester dehydrase-isomerase"/>
    <property type="match status" value="1"/>
</dbReference>
<dbReference type="InterPro" id="IPR052342">
    <property type="entry name" value="MCH/BMMD"/>
</dbReference>
<dbReference type="AlphaFoldDB" id="A0A3B0SIY5"/>
<gene>
    <name evidence="2" type="ORF">MNBD_ALPHA04-761</name>
</gene>
<dbReference type="PANTHER" id="PTHR43664:SF1">
    <property type="entry name" value="BETA-METHYLMALYL-COA DEHYDRATASE"/>
    <property type="match status" value="1"/>
</dbReference>
<protein>
    <submittedName>
        <fullName evidence="2">Acyl dehydratase</fullName>
    </submittedName>
</protein>
<name>A0A3B0SIY5_9ZZZZ</name>
<dbReference type="InterPro" id="IPR029069">
    <property type="entry name" value="HotDog_dom_sf"/>
</dbReference>
<dbReference type="Gene3D" id="3.10.129.10">
    <property type="entry name" value="Hotdog Thioesterase"/>
    <property type="match status" value="1"/>
</dbReference>
<feature type="domain" description="MaoC-like" evidence="1">
    <location>
        <begin position="16"/>
        <end position="115"/>
    </location>
</feature>
<reference evidence="2" key="1">
    <citation type="submission" date="2018-06" db="EMBL/GenBank/DDBJ databases">
        <authorList>
            <person name="Zhirakovskaya E."/>
        </authorList>
    </citation>
    <scope>NUCLEOTIDE SEQUENCE</scope>
</reference>